<reference evidence="2" key="1">
    <citation type="submission" date="2014-11" db="EMBL/GenBank/DDBJ databases">
        <authorList>
            <person name="Otto D Thomas"/>
            <person name="Naeem Raeece"/>
        </authorList>
    </citation>
    <scope>NUCLEOTIDE SEQUENCE</scope>
</reference>
<organism evidence="2">
    <name type="scientific">Chromera velia CCMP2878</name>
    <dbReference type="NCBI Taxonomy" id="1169474"/>
    <lineage>
        <taxon>Eukaryota</taxon>
        <taxon>Sar</taxon>
        <taxon>Alveolata</taxon>
        <taxon>Colpodellida</taxon>
        <taxon>Chromeraceae</taxon>
        <taxon>Chromera</taxon>
    </lineage>
</organism>
<dbReference type="EMBL" id="CDMZ01001777">
    <property type="protein sequence ID" value="CEM37467.1"/>
    <property type="molecule type" value="Genomic_DNA"/>
</dbReference>
<protein>
    <submittedName>
        <fullName evidence="2">Uncharacterized protein</fullName>
    </submittedName>
</protein>
<dbReference type="PhylomeDB" id="A0A0G4H1I8"/>
<evidence type="ECO:0000313" key="2">
    <source>
        <dbReference type="EMBL" id="CEM37467.1"/>
    </source>
</evidence>
<gene>
    <name evidence="2" type="ORF">Cvel_5549</name>
</gene>
<evidence type="ECO:0000256" key="1">
    <source>
        <dbReference type="SAM" id="MobiDB-lite"/>
    </source>
</evidence>
<sequence length="336" mass="38542">MSDPQIQLSAEDQELLSKNKITLKIVMYKGQKRVEASCKPYGKQFLLRGTDNLYEIYYTNKKGDVEEHIHERSHLLALQNFKTQTRLGTFFKQEKPKAAATINPRRVGPPPPGNQTEGGDQQVPPEPVRPPDRSNCPFVPVEEKVHLNFSSGPLSHTKWYLSSECKELQEVKADKNPLHKQKDSLLFFGEVEEVLEKYKFTHHEDLLKLRCDKAWADQIAHLQSLHDKEVKHIISSVSRYDNAFYSVEPPKLKVRVTLLKDHTRMLELNTRLGYIAQDRFLIDFCDLHMKGLINNTAFLDLAKCFTARVLGHKNAPLGERWSACMHVLCAEGGDRV</sequence>
<dbReference type="VEuPathDB" id="CryptoDB:Cvel_5549"/>
<name>A0A0G4H1I8_9ALVE</name>
<dbReference type="AlphaFoldDB" id="A0A0G4H1I8"/>
<accession>A0A0G4H1I8</accession>
<feature type="region of interest" description="Disordered" evidence="1">
    <location>
        <begin position="93"/>
        <end position="135"/>
    </location>
</feature>
<proteinExistence type="predicted"/>